<feature type="transmembrane region" description="Helical" evidence="1">
    <location>
        <begin position="56"/>
        <end position="75"/>
    </location>
</feature>
<keyword evidence="1" id="KW-0472">Membrane</keyword>
<dbReference type="Proteomes" id="UP000194161">
    <property type="component" value="Chromosome"/>
</dbReference>
<dbReference type="Pfam" id="PF04070">
    <property type="entry name" value="DUF378"/>
    <property type="match status" value="1"/>
</dbReference>
<dbReference type="InterPro" id="IPR007211">
    <property type="entry name" value="DUF378"/>
</dbReference>
<dbReference type="PANTHER" id="PTHR37304:SF1">
    <property type="entry name" value="MEMBRANE PROTEIN"/>
    <property type="match status" value="1"/>
</dbReference>
<evidence type="ECO:0000256" key="1">
    <source>
        <dbReference type="SAM" id="Phobius"/>
    </source>
</evidence>
<proteinExistence type="predicted"/>
<protein>
    <submittedName>
        <fullName evidence="2">DUF378 domain-containing protein</fullName>
    </submittedName>
</protein>
<dbReference type="OrthoDB" id="9812136at2"/>
<organism evidence="2 3">
    <name type="scientific">Bordetella genomosp. 13</name>
    <dbReference type="NCBI Taxonomy" id="463040"/>
    <lineage>
        <taxon>Bacteria</taxon>
        <taxon>Pseudomonadati</taxon>
        <taxon>Pseudomonadota</taxon>
        <taxon>Betaproteobacteria</taxon>
        <taxon>Burkholderiales</taxon>
        <taxon>Alcaligenaceae</taxon>
        <taxon>Bordetella</taxon>
    </lineage>
</organism>
<dbReference type="PANTHER" id="PTHR37304">
    <property type="entry name" value="MEMBRANE PROTEIN-RELATED"/>
    <property type="match status" value="1"/>
</dbReference>
<feature type="transmembrane region" description="Helical" evidence="1">
    <location>
        <begin position="22"/>
        <end position="50"/>
    </location>
</feature>
<accession>A0A1W6Z7C6</accession>
<reference evidence="2 3" key="1">
    <citation type="submission" date="2017-05" db="EMBL/GenBank/DDBJ databases">
        <title>Complete and WGS of Bordetella genogroups.</title>
        <authorList>
            <person name="Spilker T."/>
            <person name="LiPuma J."/>
        </authorList>
    </citation>
    <scope>NUCLEOTIDE SEQUENCE [LARGE SCALE GENOMIC DNA]</scope>
    <source>
        <strain evidence="2 3">AU7206</strain>
    </source>
</reference>
<dbReference type="KEGG" id="bgm:CAL15_00725"/>
<name>A0A1W6Z7C6_9BORD</name>
<keyword evidence="1" id="KW-0812">Transmembrane</keyword>
<evidence type="ECO:0000313" key="2">
    <source>
        <dbReference type="EMBL" id="ARP93030.1"/>
    </source>
</evidence>
<keyword evidence="3" id="KW-1185">Reference proteome</keyword>
<dbReference type="AlphaFoldDB" id="A0A1W6Z7C6"/>
<dbReference type="RefSeq" id="WP_086076868.1">
    <property type="nucleotide sequence ID" value="NZ_CP021111.1"/>
</dbReference>
<evidence type="ECO:0000313" key="3">
    <source>
        <dbReference type="Proteomes" id="UP000194161"/>
    </source>
</evidence>
<sequence>MTTANTNGLGVRTRSTFNTLDWIAMVLLIVGGLNWGLVGLFSFDLVAAIFGPMSPVSRIVYVLVGLAALYAIYMASRFGRMR</sequence>
<keyword evidence="1" id="KW-1133">Transmembrane helix</keyword>
<dbReference type="EMBL" id="CP021111">
    <property type="protein sequence ID" value="ARP93030.1"/>
    <property type="molecule type" value="Genomic_DNA"/>
</dbReference>
<gene>
    <name evidence="2" type="ORF">CAL15_00725</name>
</gene>
<dbReference type="STRING" id="463040.CAL15_00725"/>